<feature type="transmembrane region" description="Helical" evidence="7">
    <location>
        <begin position="388"/>
        <end position="410"/>
    </location>
</feature>
<feature type="region of interest" description="Disordered" evidence="6">
    <location>
        <begin position="536"/>
        <end position="560"/>
    </location>
</feature>
<dbReference type="GO" id="GO:0016491">
    <property type="term" value="F:oxidoreductase activity"/>
    <property type="evidence" value="ECO:0007669"/>
    <property type="project" value="UniProtKB-KW"/>
</dbReference>
<feature type="transmembrane region" description="Helical" evidence="7">
    <location>
        <begin position="611"/>
        <end position="629"/>
    </location>
</feature>
<feature type="region of interest" description="Disordered" evidence="6">
    <location>
        <begin position="267"/>
        <end position="289"/>
    </location>
</feature>
<evidence type="ECO:0000256" key="1">
    <source>
        <dbReference type="ARBA" id="ARBA00004141"/>
    </source>
</evidence>
<comment type="subcellular location">
    <subcellularLocation>
        <location evidence="1">Membrane</location>
        <topology evidence="1">Multi-pass membrane protein</topology>
    </subcellularLocation>
</comment>
<name>A0A1E7FZK4_9STRA</name>
<feature type="transmembrane region" description="Helical" evidence="7">
    <location>
        <begin position="468"/>
        <end position="491"/>
    </location>
</feature>
<evidence type="ECO:0000256" key="3">
    <source>
        <dbReference type="ARBA" id="ARBA00022989"/>
    </source>
</evidence>
<dbReference type="KEGG" id="fcy:FRACYDRAFT_259423"/>
<dbReference type="InParanoid" id="A0A1E7FZK4"/>
<evidence type="ECO:0000313" key="9">
    <source>
        <dbReference type="EMBL" id="OEU23580.1"/>
    </source>
</evidence>
<feature type="compositionally biased region" description="Acidic residues" evidence="6">
    <location>
        <begin position="268"/>
        <end position="282"/>
    </location>
</feature>
<keyword evidence="2 7" id="KW-0812">Transmembrane</keyword>
<dbReference type="Gene3D" id="3.40.50.80">
    <property type="entry name" value="Nucleotide-binding domain of ferredoxin-NADP reductase (FNR) module"/>
    <property type="match status" value="1"/>
</dbReference>
<evidence type="ECO:0000259" key="8">
    <source>
        <dbReference type="Pfam" id="PF01794"/>
    </source>
</evidence>
<accession>A0A1E7FZK4</accession>
<feature type="transmembrane region" description="Helical" evidence="7">
    <location>
        <begin position="1066"/>
        <end position="1090"/>
    </location>
</feature>
<protein>
    <recommendedName>
        <fullName evidence="8">Ferric oxidoreductase domain-containing protein</fullName>
    </recommendedName>
</protein>
<feature type="transmembrane region" description="Helical" evidence="7">
    <location>
        <begin position="44"/>
        <end position="63"/>
    </location>
</feature>
<keyword evidence="10" id="KW-1185">Reference proteome</keyword>
<feature type="compositionally biased region" description="Low complexity" evidence="6">
    <location>
        <begin position="73"/>
        <end position="83"/>
    </location>
</feature>
<keyword evidence="5 7" id="KW-0472">Membrane</keyword>
<evidence type="ECO:0000256" key="7">
    <source>
        <dbReference type="SAM" id="Phobius"/>
    </source>
</evidence>
<reference evidence="9 10" key="1">
    <citation type="submission" date="2016-09" db="EMBL/GenBank/DDBJ databases">
        <title>Extensive genetic diversity and differential bi-allelic expression allows diatom success in the polar Southern Ocean.</title>
        <authorList>
            <consortium name="DOE Joint Genome Institute"/>
            <person name="Mock T."/>
            <person name="Otillar R.P."/>
            <person name="Strauss J."/>
            <person name="Dupont C."/>
            <person name="Frickenhaus S."/>
            <person name="Maumus F."/>
            <person name="Mcmullan M."/>
            <person name="Sanges R."/>
            <person name="Schmutz J."/>
            <person name="Toseland A."/>
            <person name="Valas R."/>
            <person name="Veluchamy A."/>
            <person name="Ward B.J."/>
            <person name="Allen A."/>
            <person name="Barry K."/>
            <person name="Falciatore A."/>
            <person name="Ferrante M."/>
            <person name="Fortunato A.E."/>
            <person name="Gloeckner G."/>
            <person name="Gruber A."/>
            <person name="Hipkin R."/>
            <person name="Janech M."/>
            <person name="Kroth P."/>
            <person name="Leese F."/>
            <person name="Lindquist E."/>
            <person name="Lyon B.R."/>
            <person name="Martin J."/>
            <person name="Mayer C."/>
            <person name="Parker M."/>
            <person name="Quesneville H."/>
            <person name="Raymond J."/>
            <person name="Uhlig C."/>
            <person name="Valentin K.U."/>
            <person name="Worden A.Z."/>
            <person name="Armbrust E.V."/>
            <person name="Bowler C."/>
            <person name="Green B."/>
            <person name="Moulton V."/>
            <person name="Van Oosterhout C."/>
            <person name="Grigoriev I."/>
        </authorList>
    </citation>
    <scope>NUCLEOTIDE SEQUENCE [LARGE SCALE GENOMIC DNA]</scope>
    <source>
        <strain evidence="9 10">CCMP1102</strain>
    </source>
</reference>
<gene>
    <name evidence="9" type="ORF">FRACYDRAFT_259423</name>
</gene>
<organism evidence="9 10">
    <name type="scientific">Fragilariopsis cylindrus CCMP1102</name>
    <dbReference type="NCBI Taxonomy" id="635003"/>
    <lineage>
        <taxon>Eukaryota</taxon>
        <taxon>Sar</taxon>
        <taxon>Stramenopiles</taxon>
        <taxon>Ochrophyta</taxon>
        <taxon>Bacillariophyta</taxon>
        <taxon>Bacillariophyceae</taxon>
        <taxon>Bacillariophycidae</taxon>
        <taxon>Bacillariales</taxon>
        <taxon>Bacillariaceae</taxon>
        <taxon>Fragilariopsis</taxon>
    </lineage>
</organism>
<feature type="transmembrane region" description="Helical" evidence="7">
    <location>
        <begin position="1110"/>
        <end position="1136"/>
    </location>
</feature>
<feature type="region of interest" description="Disordered" evidence="6">
    <location>
        <begin position="145"/>
        <end position="200"/>
    </location>
</feature>
<evidence type="ECO:0000256" key="4">
    <source>
        <dbReference type="ARBA" id="ARBA00023002"/>
    </source>
</evidence>
<dbReference type="PANTHER" id="PTHR11972">
    <property type="entry name" value="NADPH OXIDASE"/>
    <property type="match status" value="1"/>
</dbReference>
<dbReference type="OrthoDB" id="47224at2759"/>
<evidence type="ECO:0000256" key="6">
    <source>
        <dbReference type="SAM" id="MobiDB-lite"/>
    </source>
</evidence>
<feature type="transmembrane region" description="Helical" evidence="7">
    <location>
        <begin position="333"/>
        <end position="352"/>
    </location>
</feature>
<dbReference type="InterPro" id="IPR050369">
    <property type="entry name" value="RBOH/FRE"/>
</dbReference>
<dbReference type="GO" id="GO:0005886">
    <property type="term" value="C:plasma membrane"/>
    <property type="evidence" value="ECO:0007669"/>
    <property type="project" value="TreeGrafter"/>
</dbReference>
<sequence length="1321" mass="148705">MRRISSSNNVVVETADDHDHAEGLRKRCRRSRRLILIRYRVQLFLRYMIILSFLFSTIALTWFTTKNYTPHTNNNHSSSSKSNIKGQEQDDSNKTNANANTNTNNSNFDFNHSHVVEGNVSDHAIYGYGNGNVSIEQSRHEMMKDGNNEGIQNKNSSNNRSRGDDNRGERGSGGGDENDKNATKKKDDGKEEEEEGEEQQKKYNIDVSKIIYIIGSCWWIVTGTLIYLSPLLITMIDHVCCCFCCDSGIFCFWKSRKRIWDAGFNINDNDDGDEEEEQEGDTEQSSNSETVDFDHPVVAVVNDNNETTTTASSKKSIPFFRCFSSIKIKTWRLILFGLIILPSLWVFCYGTYHGIPRRKLQMISDNGENNNDQSAASTTISVLDWIKILIMASAMPAGTAGMVSMGIYVFGTIGKHCPLWSSYIVMPTKPYNSNNNSNDDTHNNSSNNATATANTNNLMHDALRLHQWAGYVSFVWIMIHSLCYTLIYGFFGIIRDQEETQDQVPNHTWRYYVWIFIRSAYLAMIPPKECRPWYHIPDDDQNQNNSTNSTTTAATTTTNGDDHHRLLQHGGGHGSSCYGYSRNFYGLIGTLSFLLLVMTSLSTIRRKSYRFFYLSHIFYATIFVIATIMHMRNNILYILPSIILYLSTTIPSVIQQLLQSLPSFDYWLSFSSIFWCNDNYAGGGGGGGVQIDEYKLVLSSSSSSQPGDDNNNNADDDGMDCVELTFSVDERIIPKSISTSGSSSSYRPKSVKICVPSISLLWYPFTIIETEKSMGPVQFKILFKKVGYFTTTILNRLKHHKEQKQQQQEADQRRIRSIDNGNADECDIFVSGNGDDDREKHTQLHLPLILVDGFYSGTSDWIANALNHDVVLIAAGGIGVTPFLTLLPMLLKEFSSYLYDDSDNNRNDKLSTLNTVSFLWCCRDEALIKHVIRSCFLPLFHQNQNTTLDHEDGGGGVFTSNTNCVRFKLMIYNTSRNQNDKQPFELFDDDDEDHNIVPACPNSGSSSSSSRRDIFRDEITPEEDTHSQENYGHHRTSIFTHTMASPRCANTGGYPMRPSKFYHDPFSSPSTAVIASISFVSVSILGMVLHRWLYLHSILENTHQFFIRPYGLYGILILSIVVGVVVDGFWRFWLFLSSSSTRRYKNGYTATEVNNELALSDEGFNDDNNNGITGGNIGIENTSLCGGNDETVRSLSPGEPHRKEIGASSRGAKKVLLELGISNGRPILFDDDYDDENNASEDSNNDSIDAHATSAEVEATPIMRNIIKAQRPGVFYCGPEGLLGTIKSGVHKNQQQFRDTEGDKANDNVANCVFYEESFEM</sequence>
<evidence type="ECO:0000313" key="10">
    <source>
        <dbReference type="Proteomes" id="UP000095751"/>
    </source>
</evidence>
<feature type="compositionally biased region" description="Low complexity" evidence="6">
    <location>
        <begin position="542"/>
        <end position="559"/>
    </location>
</feature>
<dbReference type="Proteomes" id="UP000095751">
    <property type="component" value="Unassembled WGS sequence"/>
</dbReference>
<dbReference type="InterPro" id="IPR013130">
    <property type="entry name" value="Fe3_Rdtase_TM_dom"/>
</dbReference>
<dbReference type="InterPro" id="IPR039261">
    <property type="entry name" value="FNR_nucleotide-bd"/>
</dbReference>
<keyword evidence="4" id="KW-0560">Oxidoreductase</keyword>
<feature type="transmembrane region" description="Helical" evidence="7">
    <location>
        <begin position="584"/>
        <end position="604"/>
    </location>
</feature>
<dbReference type="EMBL" id="KV784353">
    <property type="protein sequence ID" value="OEU23580.1"/>
    <property type="molecule type" value="Genomic_DNA"/>
</dbReference>
<feature type="domain" description="Ferric oxidoreductase" evidence="8">
    <location>
        <begin position="579"/>
        <end position="626"/>
    </location>
</feature>
<evidence type="ECO:0000256" key="2">
    <source>
        <dbReference type="ARBA" id="ARBA00022692"/>
    </source>
</evidence>
<proteinExistence type="predicted"/>
<feature type="compositionally biased region" description="Basic and acidic residues" evidence="6">
    <location>
        <begin position="161"/>
        <end position="170"/>
    </location>
</feature>
<feature type="compositionally biased region" description="Low complexity" evidence="6">
    <location>
        <begin position="94"/>
        <end position="110"/>
    </location>
</feature>
<keyword evidence="3 7" id="KW-1133">Transmembrane helix</keyword>
<feature type="transmembrane region" description="Helical" evidence="7">
    <location>
        <begin position="210"/>
        <end position="229"/>
    </location>
</feature>
<evidence type="ECO:0000256" key="5">
    <source>
        <dbReference type="ARBA" id="ARBA00023136"/>
    </source>
</evidence>
<feature type="region of interest" description="Disordered" evidence="6">
    <location>
        <begin position="71"/>
        <end position="113"/>
    </location>
</feature>
<dbReference type="Pfam" id="PF01794">
    <property type="entry name" value="Ferric_reduct"/>
    <property type="match status" value="1"/>
</dbReference>
<feature type="compositionally biased region" description="Basic and acidic residues" evidence="6">
    <location>
        <begin position="177"/>
        <end position="189"/>
    </location>
</feature>